<dbReference type="InterPro" id="IPR033658">
    <property type="entry name" value="GRX_PICOT-like"/>
</dbReference>
<dbReference type="NCBIfam" id="TIGR00365">
    <property type="entry name" value="Grx4 family monothiol glutaredoxin"/>
    <property type="match status" value="1"/>
</dbReference>
<evidence type="ECO:0000256" key="6">
    <source>
        <dbReference type="ARBA" id="ARBA00023284"/>
    </source>
</evidence>
<dbReference type="InterPro" id="IPR036873">
    <property type="entry name" value="Rhodanese-like_dom_sf"/>
</dbReference>
<evidence type="ECO:0000259" key="8">
    <source>
        <dbReference type="PROSITE" id="PS50206"/>
    </source>
</evidence>
<dbReference type="InterPro" id="IPR036249">
    <property type="entry name" value="Thioredoxin-like_sf"/>
</dbReference>
<keyword evidence="6" id="KW-0676">Redox-active center</keyword>
<evidence type="ECO:0000256" key="3">
    <source>
        <dbReference type="ARBA" id="ARBA00022723"/>
    </source>
</evidence>
<accession>A0A8A4TVY5</accession>
<evidence type="ECO:0000313" key="9">
    <source>
        <dbReference type="EMBL" id="QTD54126.1"/>
    </source>
</evidence>
<dbReference type="SUPFAM" id="SSF52821">
    <property type="entry name" value="Rhodanese/Cell cycle control phosphatase"/>
    <property type="match status" value="1"/>
</dbReference>
<dbReference type="Pfam" id="PF00462">
    <property type="entry name" value="Glutaredoxin"/>
    <property type="match status" value="1"/>
</dbReference>
<keyword evidence="5" id="KW-0411">Iron-sulfur</keyword>
<dbReference type="EMBL" id="CP071793">
    <property type="protein sequence ID" value="QTD54126.1"/>
    <property type="molecule type" value="Genomic_DNA"/>
</dbReference>
<dbReference type="InterPro" id="IPR004480">
    <property type="entry name" value="Monothiol_GRX-rel"/>
</dbReference>
<keyword evidence="3" id="KW-0479">Metal-binding</keyword>
<dbReference type="CDD" id="cd03028">
    <property type="entry name" value="GRX_PICOT_like"/>
    <property type="match status" value="1"/>
</dbReference>
<evidence type="ECO:0000256" key="2">
    <source>
        <dbReference type="ARBA" id="ARBA00022714"/>
    </source>
</evidence>
<evidence type="ECO:0000256" key="4">
    <source>
        <dbReference type="ARBA" id="ARBA00023004"/>
    </source>
</evidence>
<dbReference type="PANTHER" id="PTHR10293:SF16">
    <property type="entry name" value="GLUTAREDOXIN-RELATED PROTEIN 5, MITOCHONDRIAL"/>
    <property type="match status" value="1"/>
</dbReference>
<proteinExistence type="inferred from homology"/>
<dbReference type="InterPro" id="IPR001763">
    <property type="entry name" value="Rhodanese-like_dom"/>
</dbReference>
<protein>
    <recommendedName>
        <fullName evidence="7">Probable monothiol glutaredoxin 2</fullName>
    </recommendedName>
</protein>
<dbReference type="KEGG" id="scor:J3U87_16900"/>
<reference evidence="9" key="1">
    <citation type="submission" date="2021-03" db="EMBL/GenBank/DDBJ databases">
        <title>Acanthopleuribacteraceae sp. M133.</title>
        <authorList>
            <person name="Wang G."/>
        </authorList>
    </citation>
    <scope>NUCLEOTIDE SEQUENCE</scope>
    <source>
        <strain evidence="9">M133</strain>
    </source>
</reference>
<feature type="domain" description="Rhodanese" evidence="8">
    <location>
        <begin position="132"/>
        <end position="220"/>
    </location>
</feature>
<dbReference type="InterPro" id="IPR002109">
    <property type="entry name" value="Glutaredoxin"/>
</dbReference>
<dbReference type="FunFam" id="3.40.30.10:FF:000005">
    <property type="entry name" value="Glutaredoxin 5"/>
    <property type="match status" value="1"/>
</dbReference>
<keyword evidence="4" id="KW-0408">Iron</keyword>
<comment type="similarity">
    <text evidence="1">Belongs to the glutaredoxin family. Monothiol subfamily.</text>
</comment>
<dbReference type="AlphaFoldDB" id="A0A8A4TVY5"/>
<name>A0A8A4TVY5_SULCO</name>
<organism evidence="9 10">
    <name type="scientific">Sulfidibacter corallicola</name>
    <dbReference type="NCBI Taxonomy" id="2818388"/>
    <lineage>
        <taxon>Bacteria</taxon>
        <taxon>Pseudomonadati</taxon>
        <taxon>Acidobacteriota</taxon>
        <taxon>Holophagae</taxon>
        <taxon>Acanthopleuribacterales</taxon>
        <taxon>Acanthopleuribacteraceae</taxon>
        <taxon>Sulfidibacter</taxon>
    </lineage>
</organism>
<dbReference type="Gene3D" id="3.40.250.10">
    <property type="entry name" value="Rhodanese-like domain"/>
    <property type="match status" value="1"/>
</dbReference>
<evidence type="ECO:0000256" key="1">
    <source>
        <dbReference type="ARBA" id="ARBA00009630"/>
    </source>
</evidence>
<dbReference type="Proteomes" id="UP000663929">
    <property type="component" value="Chromosome"/>
</dbReference>
<dbReference type="RefSeq" id="WP_237384225.1">
    <property type="nucleotide sequence ID" value="NZ_CP071793.1"/>
</dbReference>
<dbReference type="SUPFAM" id="SSF52833">
    <property type="entry name" value="Thioredoxin-like"/>
    <property type="match status" value="1"/>
</dbReference>
<keyword evidence="2" id="KW-0001">2Fe-2S</keyword>
<dbReference type="GO" id="GO:0046872">
    <property type="term" value="F:metal ion binding"/>
    <property type="evidence" value="ECO:0007669"/>
    <property type="project" value="UniProtKB-KW"/>
</dbReference>
<gene>
    <name evidence="9" type="primary">grxD</name>
    <name evidence="9" type="ORF">J3U87_16900</name>
</gene>
<dbReference type="PROSITE" id="PS51354">
    <property type="entry name" value="GLUTAREDOXIN_2"/>
    <property type="match status" value="1"/>
</dbReference>
<dbReference type="PANTHER" id="PTHR10293">
    <property type="entry name" value="GLUTAREDOXIN FAMILY MEMBER"/>
    <property type="match status" value="1"/>
</dbReference>
<dbReference type="GO" id="GO:0051537">
    <property type="term" value="F:2 iron, 2 sulfur cluster binding"/>
    <property type="evidence" value="ECO:0007669"/>
    <property type="project" value="UniProtKB-KW"/>
</dbReference>
<dbReference type="Pfam" id="PF00581">
    <property type="entry name" value="Rhodanese"/>
    <property type="match status" value="1"/>
</dbReference>
<dbReference type="SMART" id="SM00450">
    <property type="entry name" value="RHOD"/>
    <property type="match status" value="1"/>
</dbReference>
<evidence type="ECO:0000256" key="5">
    <source>
        <dbReference type="ARBA" id="ARBA00023014"/>
    </source>
</evidence>
<dbReference type="Gene3D" id="3.40.30.10">
    <property type="entry name" value="Glutaredoxin"/>
    <property type="match status" value="1"/>
</dbReference>
<evidence type="ECO:0000313" key="10">
    <source>
        <dbReference type="Proteomes" id="UP000663929"/>
    </source>
</evidence>
<keyword evidence="10" id="KW-1185">Reference proteome</keyword>
<sequence>MDTNLRESIQKMVESAPVFLFMKGNPTFPQCGFSNQVVQILKAYDIPFDHCNVLEDMDIRQGIKEFSDWPTIPQLYIQGEFVGGCDIVRESWESGELTDWLREAFPGRDIAAPSPPAKPQNITPEQASAMVNQEGVKLLDVRTQQEREIAVVDGFAMLDQELAQEILDSWNKETPMVFMCHFGGRSAQACQFFADNGFQKVYNVEGGIDAWSQTVDPSIARY</sequence>
<evidence type="ECO:0000256" key="7">
    <source>
        <dbReference type="ARBA" id="ARBA00070454"/>
    </source>
</evidence>
<dbReference type="PROSITE" id="PS50206">
    <property type="entry name" value="RHODANESE_3"/>
    <property type="match status" value="1"/>
</dbReference>